<evidence type="ECO:0000313" key="4">
    <source>
        <dbReference type="Proteomes" id="UP000532440"/>
    </source>
</evidence>
<accession>A0A7W8HIJ8</accession>
<feature type="domain" description="AMP-dependent synthetase/ligase" evidence="1">
    <location>
        <begin position="20"/>
        <end position="348"/>
    </location>
</feature>
<evidence type="ECO:0000313" key="3">
    <source>
        <dbReference type="EMBL" id="MBB5272731.1"/>
    </source>
</evidence>
<name>A0A7W8HIJ8_9BURK</name>
<feature type="domain" description="AMP-binding enzyme C-terminal" evidence="2">
    <location>
        <begin position="412"/>
        <end position="488"/>
    </location>
</feature>
<dbReference type="InterPro" id="IPR045851">
    <property type="entry name" value="AMP-bd_C_sf"/>
</dbReference>
<evidence type="ECO:0000259" key="1">
    <source>
        <dbReference type="Pfam" id="PF00501"/>
    </source>
</evidence>
<dbReference type="SUPFAM" id="SSF56801">
    <property type="entry name" value="Acetyl-CoA synthetase-like"/>
    <property type="match status" value="1"/>
</dbReference>
<proteinExistence type="predicted"/>
<dbReference type="RefSeq" id="WP_246434961.1">
    <property type="nucleotide sequence ID" value="NZ_BAABEW010000012.1"/>
</dbReference>
<evidence type="ECO:0000259" key="2">
    <source>
        <dbReference type="Pfam" id="PF13193"/>
    </source>
</evidence>
<dbReference type="EMBL" id="JACHGB010000005">
    <property type="protein sequence ID" value="MBB5272731.1"/>
    <property type="molecule type" value="Genomic_DNA"/>
</dbReference>
<dbReference type="Proteomes" id="UP000532440">
    <property type="component" value="Unassembled WGS sequence"/>
</dbReference>
<dbReference type="PANTHER" id="PTHR43767">
    <property type="entry name" value="LONG-CHAIN-FATTY-ACID--COA LIGASE"/>
    <property type="match status" value="1"/>
</dbReference>
<keyword evidence="4" id="KW-1185">Reference proteome</keyword>
<dbReference type="AlphaFoldDB" id="A0A7W8HIJ8"/>
<dbReference type="InterPro" id="IPR050237">
    <property type="entry name" value="ATP-dep_AMP-bd_enzyme"/>
</dbReference>
<dbReference type="Pfam" id="PF00501">
    <property type="entry name" value="AMP-binding"/>
    <property type="match status" value="1"/>
</dbReference>
<dbReference type="EC" id="6.2.1.-" evidence="3"/>
<dbReference type="GO" id="GO:0016878">
    <property type="term" value="F:acid-thiol ligase activity"/>
    <property type="evidence" value="ECO:0007669"/>
    <property type="project" value="UniProtKB-ARBA"/>
</dbReference>
<dbReference type="InterPro" id="IPR020845">
    <property type="entry name" value="AMP-binding_CS"/>
</dbReference>
<dbReference type="PANTHER" id="PTHR43767:SF1">
    <property type="entry name" value="NONRIBOSOMAL PEPTIDE SYNTHASE PES1 (EUROFUNG)-RELATED"/>
    <property type="match status" value="1"/>
</dbReference>
<keyword evidence="3" id="KW-0436">Ligase</keyword>
<protein>
    <submittedName>
        <fullName evidence="3">Crotonobetaine/carnitine-CoA ligase</fullName>
        <ecNumber evidence="3">6.2.1.-</ecNumber>
    </submittedName>
</protein>
<dbReference type="Pfam" id="PF13193">
    <property type="entry name" value="AMP-binding_C"/>
    <property type="match status" value="1"/>
</dbReference>
<dbReference type="Gene3D" id="3.40.50.12780">
    <property type="entry name" value="N-terminal domain of ligase-like"/>
    <property type="match status" value="1"/>
</dbReference>
<dbReference type="InterPro" id="IPR000873">
    <property type="entry name" value="AMP-dep_synth/lig_dom"/>
</dbReference>
<sequence>MLTFVGHDASGAYVVAHRHFASLWRRGQAIARALAARGVAAGDRFALQMQNHAEFADAVVASAILGAVFVPIDPRTRGKKLQYMLDAVGCKGVIAGTYCLEALQEVVHEAPSVGWVLLVGPRDPARALPARTEWLDDVVVPDGPDLPVTGDRLDMAMQMMFTSGTTGDPKAIVGTYQRYASIGDIVRALGVIDSDRMYTGLSMTHGNALMITMGGALYTGVPAVFSLKFTKSRLWSVIRDFRCTTMNLLGGMFSAIYSEPPTERDADNPLRVVLSAGMPKNLWEAFEKRFDLRVLEFYGASEGGLLVKHPGVGPIGSIGRPPPSLIAHILDEEDCECAPFQPGEIVFENADGSPAVVDYFGNPDASQKKTRGGWLRMGDIGYRDDEGWFYFMHRKGNEIRRNGDFISPGFLEKEIAEHPNVIDVFVYGVKSTNGTPGEKDVVAAIVAQDARAWDAESVFAFCETRLEKNSVPSYLQLVDEIPKTASEKPLERVLLETFSPSAANVFARRTDDVAA</sequence>
<gene>
    <name evidence="3" type="ORF">HNQ70_002754</name>
</gene>
<organism evidence="3 4">
    <name type="scientific">Quisquiliibacterium transsilvanicum</name>
    <dbReference type="NCBI Taxonomy" id="1549638"/>
    <lineage>
        <taxon>Bacteria</taxon>
        <taxon>Pseudomonadati</taxon>
        <taxon>Pseudomonadota</taxon>
        <taxon>Betaproteobacteria</taxon>
        <taxon>Burkholderiales</taxon>
        <taxon>Burkholderiaceae</taxon>
        <taxon>Quisquiliibacterium</taxon>
    </lineage>
</organism>
<dbReference type="Gene3D" id="3.30.300.30">
    <property type="match status" value="1"/>
</dbReference>
<dbReference type="InterPro" id="IPR025110">
    <property type="entry name" value="AMP-bd_C"/>
</dbReference>
<reference evidence="3 4" key="1">
    <citation type="submission" date="2020-08" db="EMBL/GenBank/DDBJ databases">
        <title>Genomic Encyclopedia of Type Strains, Phase IV (KMG-IV): sequencing the most valuable type-strain genomes for metagenomic binning, comparative biology and taxonomic classification.</title>
        <authorList>
            <person name="Goeker M."/>
        </authorList>
    </citation>
    <scope>NUCLEOTIDE SEQUENCE [LARGE SCALE GENOMIC DNA]</scope>
    <source>
        <strain evidence="3 4">DSM 29781</strain>
    </source>
</reference>
<dbReference type="PROSITE" id="PS00455">
    <property type="entry name" value="AMP_BINDING"/>
    <property type="match status" value="1"/>
</dbReference>
<comment type="caution">
    <text evidence="3">The sequence shown here is derived from an EMBL/GenBank/DDBJ whole genome shotgun (WGS) entry which is preliminary data.</text>
</comment>
<dbReference type="InterPro" id="IPR042099">
    <property type="entry name" value="ANL_N_sf"/>
</dbReference>